<keyword evidence="1" id="KW-0732">Signal</keyword>
<proteinExistence type="predicted"/>
<reference evidence="3 4" key="1">
    <citation type="submission" date="2019-02" db="EMBL/GenBank/DDBJ databases">
        <title>Deep-cultivation of Planctomycetes and their phenomic and genomic characterization uncovers novel biology.</title>
        <authorList>
            <person name="Wiegand S."/>
            <person name="Jogler M."/>
            <person name="Boedeker C."/>
            <person name="Pinto D."/>
            <person name="Vollmers J."/>
            <person name="Rivas-Marin E."/>
            <person name="Kohn T."/>
            <person name="Peeters S.H."/>
            <person name="Heuer A."/>
            <person name="Rast P."/>
            <person name="Oberbeckmann S."/>
            <person name="Bunk B."/>
            <person name="Jeske O."/>
            <person name="Meyerdierks A."/>
            <person name="Storesund J.E."/>
            <person name="Kallscheuer N."/>
            <person name="Luecker S."/>
            <person name="Lage O.M."/>
            <person name="Pohl T."/>
            <person name="Merkel B.J."/>
            <person name="Hornburger P."/>
            <person name="Mueller R.-W."/>
            <person name="Bruemmer F."/>
            <person name="Labrenz M."/>
            <person name="Spormann A.M."/>
            <person name="Op den Camp H."/>
            <person name="Overmann J."/>
            <person name="Amann R."/>
            <person name="Jetten M.S.M."/>
            <person name="Mascher T."/>
            <person name="Medema M.H."/>
            <person name="Devos D.P."/>
            <person name="Kaster A.-K."/>
            <person name="Ovreas L."/>
            <person name="Rohde M."/>
            <person name="Galperin M.Y."/>
            <person name="Jogler C."/>
        </authorList>
    </citation>
    <scope>NUCLEOTIDE SEQUENCE [LARGE SCALE GENOMIC DNA]</scope>
    <source>
        <strain evidence="3 4">Pla133</strain>
    </source>
</reference>
<feature type="domain" description="FAS1" evidence="2">
    <location>
        <begin position="160"/>
        <end position="291"/>
    </location>
</feature>
<evidence type="ECO:0000259" key="2">
    <source>
        <dbReference type="PROSITE" id="PS50213"/>
    </source>
</evidence>
<sequence length="428" mass="43806" precursor="true">MKQSLLLLASGLLAAAPAAAQGGSQPDIVDALVADGNYTTLVAAVQAAGLVNDLKGPGPLTVFAPDDAAFAKVPAARLNALIANPEALKGVLLYHVVGGELLAADVLMGGDATTLAEKDVTFTANQEAFVNGAKITAVDWKVANGVIHTIDNVLNPAQAPIDIFDAVAGQPNFTTLKTAIEVAGLKDALKGDGPLTLFAPTNRAFEKLPAGVLQSLLANPTQLADVLLYHVVGGEVLSPQVVAGGTSPTLLANENVIFNGTPLGAFVDDARILVVDIPVQNGVIHVIDAVLTPPSPNLVEMLVALPDFDTLVTAVGIAGLGDTLANGGPFTVFAPADFAFDAVRQGSLEALLASPTELAKVLQYHVIAGEFFAADVLGLNSASTLIGQDVTFSVQGPDVFVNGNKIIGFDVVVGNGVIHFIDGVLFPQ</sequence>
<dbReference type="EMBL" id="CP036287">
    <property type="protein sequence ID" value="QDU65491.1"/>
    <property type="molecule type" value="Genomic_DNA"/>
</dbReference>
<dbReference type="FunFam" id="2.30.180.10:FF:000032">
    <property type="entry name" value="Fasciclin domain-containing protein, putative"/>
    <property type="match status" value="3"/>
</dbReference>
<dbReference type="InterPro" id="IPR050904">
    <property type="entry name" value="Adhesion/Biosynth-related"/>
</dbReference>
<accession>A0A518BET4</accession>
<feature type="domain" description="FAS1" evidence="2">
    <location>
        <begin position="295"/>
        <end position="425"/>
    </location>
</feature>
<name>A0A518BET4_9BACT</name>
<feature type="chain" id="PRO_5022084924" evidence="1">
    <location>
        <begin position="21"/>
        <end position="428"/>
    </location>
</feature>
<dbReference type="AlphaFoldDB" id="A0A518BET4"/>
<dbReference type="Proteomes" id="UP000316921">
    <property type="component" value="Chromosome"/>
</dbReference>
<dbReference type="PANTHER" id="PTHR10900">
    <property type="entry name" value="PERIOSTIN-RELATED"/>
    <property type="match status" value="1"/>
</dbReference>
<dbReference type="InterPro" id="IPR000782">
    <property type="entry name" value="FAS1_domain"/>
</dbReference>
<organism evidence="3 4">
    <name type="scientific">Engelhardtia mirabilis</name>
    <dbReference type="NCBI Taxonomy" id="2528011"/>
    <lineage>
        <taxon>Bacteria</taxon>
        <taxon>Pseudomonadati</taxon>
        <taxon>Planctomycetota</taxon>
        <taxon>Planctomycetia</taxon>
        <taxon>Planctomycetia incertae sedis</taxon>
        <taxon>Engelhardtia</taxon>
    </lineage>
</organism>
<evidence type="ECO:0000313" key="4">
    <source>
        <dbReference type="Proteomes" id="UP000316921"/>
    </source>
</evidence>
<dbReference type="InterPro" id="IPR036378">
    <property type="entry name" value="FAS1_dom_sf"/>
</dbReference>
<dbReference type="PANTHER" id="PTHR10900:SF77">
    <property type="entry name" value="FI19380P1"/>
    <property type="match status" value="1"/>
</dbReference>
<dbReference type="Gene3D" id="2.30.180.10">
    <property type="entry name" value="FAS1 domain"/>
    <property type="match status" value="3"/>
</dbReference>
<evidence type="ECO:0000256" key="1">
    <source>
        <dbReference type="SAM" id="SignalP"/>
    </source>
</evidence>
<dbReference type="Pfam" id="PF02469">
    <property type="entry name" value="Fasciclin"/>
    <property type="match status" value="3"/>
</dbReference>
<protein>
    <submittedName>
        <fullName evidence="3">Immunogenic protein MPT70</fullName>
    </submittedName>
</protein>
<evidence type="ECO:0000313" key="3">
    <source>
        <dbReference type="EMBL" id="QDU65491.1"/>
    </source>
</evidence>
<dbReference type="KEGG" id="pbap:Pla133_05560"/>
<dbReference type="SUPFAM" id="SSF82153">
    <property type="entry name" value="FAS1 domain"/>
    <property type="match status" value="3"/>
</dbReference>
<dbReference type="PROSITE" id="PS50213">
    <property type="entry name" value="FAS1"/>
    <property type="match status" value="3"/>
</dbReference>
<feature type="signal peptide" evidence="1">
    <location>
        <begin position="1"/>
        <end position="20"/>
    </location>
</feature>
<feature type="domain" description="FAS1" evidence="2">
    <location>
        <begin position="25"/>
        <end position="154"/>
    </location>
</feature>
<gene>
    <name evidence="3" type="ORF">Pla133_05560</name>
</gene>
<dbReference type="SMART" id="SM00554">
    <property type="entry name" value="FAS1"/>
    <property type="match status" value="3"/>
</dbReference>
<dbReference type="RefSeq" id="WP_419192060.1">
    <property type="nucleotide sequence ID" value="NZ_CP036287.1"/>
</dbReference>
<keyword evidence="4" id="KW-1185">Reference proteome</keyword>